<dbReference type="NCBIfam" id="TIGR00934">
    <property type="entry name" value="2a38euk"/>
    <property type="match status" value="1"/>
</dbReference>
<evidence type="ECO:0000256" key="11">
    <source>
        <dbReference type="SAM" id="Phobius"/>
    </source>
</evidence>
<proteinExistence type="inferred from homology"/>
<feature type="transmembrane region" description="Helical" evidence="11">
    <location>
        <begin position="289"/>
        <end position="309"/>
    </location>
</feature>
<dbReference type="PANTHER" id="PTHR31064:SF5">
    <property type="entry name" value="POTASSIUM ION TRANSPORTER (EUROFUNG)"/>
    <property type="match status" value="1"/>
</dbReference>
<dbReference type="AlphaFoldDB" id="A0A9P3CNM8"/>
<evidence type="ECO:0000313" key="13">
    <source>
        <dbReference type="Proteomes" id="UP000825890"/>
    </source>
</evidence>
<feature type="compositionally biased region" description="Polar residues" evidence="10">
    <location>
        <begin position="104"/>
        <end position="118"/>
    </location>
</feature>
<name>A0A9P3CNM8_9PEZI</name>
<protein>
    <recommendedName>
        <fullName evidence="14">Potassium transport protein</fullName>
    </recommendedName>
</protein>
<evidence type="ECO:0000256" key="4">
    <source>
        <dbReference type="ARBA" id="ARBA00022538"/>
    </source>
</evidence>
<dbReference type="Pfam" id="PF02386">
    <property type="entry name" value="TrkH"/>
    <property type="match status" value="1"/>
</dbReference>
<feature type="transmembrane region" description="Helical" evidence="11">
    <location>
        <begin position="358"/>
        <end position="382"/>
    </location>
</feature>
<dbReference type="PANTHER" id="PTHR31064">
    <property type="entry name" value="POTASSIUM TRANSPORT PROTEIN DDB_G0292412-RELATED"/>
    <property type="match status" value="1"/>
</dbReference>
<feature type="compositionally biased region" description="Polar residues" evidence="10">
    <location>
        <begin position="246"/>
        <end position="261"/>
    </location>
</feature>
<evidence type="ECO:0000256" key="10">
    <source>
        <dbReference type="SAM" id="MobiDB-lite"/>
    </source>
</evidence>
<keyword evidence="7 11" id="KW-1133">Transmembrane helix</keyword>
<keyword evidence="4" id="KW-0633">Potassium transport</keyword>
<evidence type="ECO:0000313" key="12">
    <source>
        <dbReference type="EMBL" id="GIZ42985.1"/>
    </source>
</evidence>
<dbReference type="GO" id="GO:0030007">
    <property type="term" value="P:intracellular potassium ion homeostasis"/>
    <property type="evidence" value="ECO:0007669"/>
    <property type="project" value="InterPro"/>
</dbReference>
<dbReference type="GO" id="GO:0005886">
    <property type="term" value="C:plasma membrane"/>
    <property type="evidence" value="ECO:0007669"/>
    <property type="project" value="InterPro"/>
</dbReference>
<evidence type="ECO:0000256" key="5">
    <source>
        <dbReference type="ARBA" id="ARBA00022692"/>
    </source>
</evidence>
<dbReference type="GO" id="GO:0140107">
    <property type="term" value="F:high-affinity potassium ion transmembrane transporter activity"/>
    <property type="evidence" value="ECO:0007669"/>
    <property type="project" value="TreeGrafter"/>
</dbReference>
<evidence type="ECO:0000256" key="2">
    <source>
        <dbReference type="ARBA" id="ARBA00009137"/>
    </source>
</evidence>
<comment type="caution">
    <text evidence="12">The sequence shown here is derived from an EMBL/GenBank/DDBJ whole genome shotgun (WGS) entry which is preliminary data.</text>
</comment>
<evidence type="ECO:0000256" key="1">
    <source>
        <dbReference type="ARBA" id="ARBA00004141"/>
    </source>
</evidence>
<dbReference type="GeneID" id="68291806"/>
<reference evidence="12 13" key="1">
    <citation type="submission" date="2021-01" db="EMBL/GenBank/DDBJ databases">
        <title>Cercospora kikuchii MAFF 305040 whole genome shotgun sequence.</title>
        <authorList>
            <person name="Kashiwa T."/>
            <person name="Suzuki T."/>
        </authorList>
    </citation>
    <scope>NUCLEOTIDE SEQUENCE [LARGE SCALE GENOMIC DNA]</scope>
    <source>
        <strain evidence="12 13">MAFF 305040</strain>
    </source>
</reference>
<feature type="transmembrane region" description="Helical" evidence="11">
    <location>
        <begin position="12"/>
        <end position="31"/>
    </location>
</feature>
<dbReference type="Proteomes" id="UP000825890">
    <property type="component" value="Unassembled WGS sequence"/>
</dbReference>
<keyword evidence="9 11" id="KW-0472">Membrane</keyword>
<keyword evidence="6" id="KW-0630">Potassium</keyword>
<feature type="compositionally biased region" description="Polar residues" evidence="10">
    <location>
        <begin position="134"/>
        <end position="145"/>
    </location>
</feature>
<keyword evidence="8" id="KW-0406">Ion transport</keyword>
<evidence type="ECO:0008006" key="14">
    <source>
        <dbReference type="Google" id="ProtNLM"/>
    </source>
</evidence>
<dbReference type="GO" id="GO:1990573">
    <property type="term" value="P:potassium ion import across plasma membrane"/>
    <property type="evidence" value="ECO:0007669"/>
    <property type="project" value="TreeGrafter"/>
</dbReference>
<feature type="transmembrane region" description="Helical" evidence="11">
    <location>
        <begin position="65"/>
        <end position="86"/>
    </location>
</feature>
<dbReference type="OrthoDB" id="9999863at2759"/>
<dbReference type="EMBL" id="BOLY01000003">
    <property type="protein sequence ID" value="GIZ42985.1"/>
    <property type="molecule type" value="Genomic_DNA"/>
</dbReference>
<sequence>MWRPSLNFVSLHYAYILTCTLLAFIIFVGYGNVSATDAFFFAASCTTESGLNPVDVKALKLYQQLVIYFFPIITNLGFVNIVVVIARLRWYKKAMREHVRFSTSASDGQGTLPSSKTATVPPALENRHDGRQVPSDNVQNTSEQASVEPKESRVATIQWAEEVRNAGEGKALRVPGPRDREKGAPLEEVDLERNDDDRISVLGRRNRRDSSLHERISHATTTVSIDRIASSLFVIGQTAHMRKTQSRSLADTRAANTSGEQQPPKYELKDPDEMGGIEYRSLKLMLKVAVGYFVGLHLLGVLCLIPWIYRGPAKYQDYLAEQGNNRAWWAIYSSQTMISNLGFTLTPDSMVHFADATWPLLVMTFLAYAGNTCYPILLRLLIWSMAKIIPKNKSIQQPLAFLLNHPRRCYTLLFPSTPTWILGFILFALNAVDIILIIVLDLNNPAVNYLEPGNRFVAALFQSASARHTGTATFNLANVSPAVQFSLLVMMYVAVYPIAISVRASNAYEDKPVAQYSHELELDDDANQSGYLMKHIRNQLSFDLWYIFLGTFCITAAEAGRIADNADPAFSVFSIMFEVVSGYGNVGLSLGYPTNSASLSGEFTIFSKLVICAMMIRGRHRGLPYALDRAVMLPGYEDQSRDESQLAVGADGKVEQEWKGMPIRKFHTQ</sequence>
<dbReference type="InterPro" id="IPR004773">
    <property type="entry name" value="K/Na_transp_Trk1/HKT1"/>
</dbReference>
<dbReference type="RefSeq" id="XP_044657472.1">
    <property type="nucleotide sequence ID" value="XM_044801537.1"/>
</dbReference>
<organism evidence="12 13">
    <name type="scientific">Cercospora kikuchii</name>
    <dbReference type="NCBI Taxonomy" id="84275"/>
    <lineage>
        <taxon>Eukaryota</taxon>
        <taxon>Fungi</taxon>
        <taxon>Dikarya</taxon>
        <taxon>Ascomycota</taxon>
        <taxon>Pezizomycotina</taxon>
        <taxon>Dothideomycetes</taxon>
        <taxon>Dothideomycetidae</taxon>
        <taxon>Mycosphaerellales</taxon>
        <taxon>Mycosphaerellaceae</taxon>
        <taxon>Cercospora</taxon>
    </lineage>
</organism>
<evidence type="ECO:0000256" key="8">
    <source>
        <dbReference type="ARBA" id="ARBA00023065"/>
    </source>
</evidence>
<evidence type="ECO:0000256" key="3">
    <source>
        <dbReference type="ARBA" id="ARBA00022448"/>
    </source>
</evidence>
<comment type="similarity">
    <text evidence="2">Belongs to the TrkH potassium transport family.</text>
</comment>
<evidence type="ECO:0000256" key="6">
    <source>
        <dbReference type="ARBA" id="ARBA00022958"/>
    </source>
</evidence>
<feature type="transmembrane region" description="Helical" evidence="11">
    <location>
        <begin position="420"/>
        <end position="440"/>
    </location>
</feature>
<feature type="transmembrane region" description="Helical" evidence="11">
    <location>
        <begin position="482"/>
        <end position="502"/>
    </location>
</feature>
<keyword evidence="3" id="KW-0813">Transport</keyword>
<dbReference type="InterPro" id="IPR003445">
    <property type="entry name" value="Cat_transpt"/>
</dbReference>
<gene>
    <name evidence="12" type="ORF">CKM354_000623100</name>
</gene>
<dbReference type="InterPro" id="IPR051143">
    <property type="entry name" value="TrkH_K-transport"/>
</dbReference>
<accession>A0A9P3CNM8</accession>
<dbReference type="PIRSF" id="PIRSF002450">
    <property type="entry name" value="K+_transpter_TRK"/>
    <property type="match status" value="1"/>
</dbReference>
<feature type="region of interest" description="Disordered" evidence="10">
    <location>
        <begin position="104"/>
        <end position="151"/>
    </location>
</feature>
<evidence type="ECO:0000256" key="7">
    <source>
        <dbReference type="ARBA" id="ARBA00022989"/>
    </source>
</evidence>
<comment type="subcellular location">
    <subcellularLocation>
        <location evidence="1">Membrane</location>
        <topology evidence="1">Multi-pass membrane protein</topology>
    </subcellularLocation>
</comment>
<evidence type="ECO:0000256" key="9">
    <source>
        <dbReference type="ARBA" id="ARBA00023136"/>
    </source>
</evidence>
<keyword evidence="13" id="KW-1185">Reference proteome</keyword>
<dbReference type="InterPro" id="IPR015958">
    <property type="entry name" value="Trk1_fungi"/>
</dbReference>
<keyword evidence="5 11" id="KW-0812">Transmembrane</keyword>
<feature type="region of interest" description="Disordered" evidence="10">
    <location>
        <begin position="244"/>
        <end position="272"/>
    </location>
</feature>